<gene>
    <name evidence="10" type="ORF">E1I69_17440</name>
</gene>
<dbReference type="EMBL" id="SLUB01000039">
    <property type="protein sequence ID" value="THE10838.1"/>
    <property type="molecule type" value="Genomic_DNA"/>
</dbReference>
<comment type="catalytic activity">
    <reaction evidence="1">
        <text>Hydrolysis of terminal non-reducing alpha-L-arabinofuranoside residues in alpha-L-arabinosides.</text>
        <dbReference type="EC" id="3.2.1.55"/>
    </reaction>
</comment>
<dbReference type="InterPro" id="IPR055235">
    <property type="entry name" value="ASD1_cat"/>
</dbReference>
<evidence type="ECO:0000256" key="7">
    <source>
        <dbReference type="ARBA" id="ARBA00023277"/>
    </source>
</evidence>
<dbReference type="PANTHER" id="PTHR43576:SF2">
    <property type="entry name" value="INTRACELLULAR EXO-ALPHA-L-ARABINOFURANOSIDASE 2"/>
    <property type="match status" value="1"/>
</dbReference>
<evidence type="ECO:0000256" key="4">
    <source>
        <dbReference type="ARBA" id="ARBA00011165"/>
    </source>
</evidence>
<keyword evidence="7" id="KW-0119">Carbohydrate metabolism</keyword>
<evidence type="ECO:0000259" key="9">
    <source>
        <dbReference type="SMART" id="SM00813"/>
    </source>
</evidence>
<dbReference type="Gene3D" id="2.60.40.1180">
    <property type="entry name" value="Golgi alpha-mannosidase II"/>
    <property type="match status" value="1"/>
</dbReference>
<evidence type="ECO:0000256" key="8">
    <source>
        <dbReference type="ARBA" id="ARBA00023295"/>
    </source>
</evidence>
<evidence type="ECO:0000256" key="3">
    <source>
        <dbReference type="ARBA" id="ARBA00007186"/>
    </source>
</evidence>
<keyword evidence="8" id="KW-0326">Glycosidase</keyword>
<evidence type="ECO:0000256" key="2">
    <source>
        <dbReference type="ARBA" id="ARBA00004881"/>
    </source>
</evidence>
<dbReference type="SUPFAM" id="SSF51445">
    <property type="entry name" value="(Trans)glycosidases"/>
    <property type="match status" value="1"/>
</dbReference>
<comment type="similarity">
    <text evidence="3">Belongs to the glycosyl hydrolase 51 family.</text>
</comment>
<name>A0A4S3PN24_9BACI</name>
<keyword evidence="6" id="KW-0378">Hydrolase</keyword>
<feature type="domain" description="Alpha-L-arabinofuranosidase C-terminal" evidence="9">
    <location>
        <begin position="312"/>
        <end position="503"/>
    </location>
</feature>
<proteinExistence type="inferred from homology"/>
<dbReference type="Pfam" id="PF06964">
    <property type="entry name" value="Alpha-L-AF_C"/>
    <property type="match status" value="1"/>
</dbReference>
<evidence type="ECO:0000256" key="1">
    <source>
        <dbReference type="ARBA" id="ARBA00001462"/>
    </source>
</evidence>
<dbReference type="Gene3D" id="3.20.20.80">
    <property type="entry name" value="Glycosidases"/>
    <property type="match status" value="1"/>
</dbReference>
<dbReference type="RefSeq" id="WP_136380845.1">
    <property type="nucleotide sequence ID" value="NZ_SLUB01000039.1"/>
</dbReference>
<dbReference type="AlphaFoldDB" id="A0A4S3PN24"/>
<dbReference type="GO" id="GO:0000272">
    <property type="term" value="P:polysaccharide catabolic process"/>
    <property type="evidence" value="ECO:0007669"/>
    <property type="project" value="TreeGrafter"/>
</dbReference>
<comment type="caution">
    <text evidence="10">The sequence shown here is derived from an EMBL/GenBank/DDBJ whole genome shotgun (WGS) entry which is preliminary data.</text>
</comment>
<comment type="pathway">
    <text evidence="2">Glycan metabolism.</text>
</comment>
<protein>
    <recommendedName>
        <fullName evidence="5">non-reducing end alpha-L-arabinofuranosidase</fullName>
        <ecNumber evidence="5">3.2.1.55</ecNumber>
    </recommendedName>
</protein>
<evidence type="ECO:0000256" key="5">
    <source>
        <dbReference type="ARBA" id="ARBA00012670"/>
    </source>
</evidence>
<dbReference type="InterPro" id="IPR010720">
    <property type="entry name" value="Alpha-L-AF_C"/>
</dbReference>
<accession>A0A4S3PN24</accession>
<dbReference type="SUPFAM" id="SSF51011">
    <property type="entry name" value="Glycosyl hydrolase domain"/>
    <property type="match status" value="1"/>
</dbReference>
<dbReference type="PANTHER" id="PTHR43576">
    <property type="entry name" value="ALPHA-L-ARABINOFURANOSIDASE C-RELATED"/>
    <property type="match status" value="1"/>
</dbReference>
<dbReference type="SMART" id="SM00813">
    <property type="entry name" value="Alpha-L-AF_C"/>
    <property type="match status" value="1"/>
</dbReference>
<dbReference type="GO" id="GO:0046373">
    <property type="term" value="P:L-arabinose metabolic process"/>
    <property type="evidence" value="ECO:0007669"/>
    <property type="project" value="InterPro"/>
</dbReference>
<evidence type="ECO:0000313" key="10">
    <source>
        <dbReference type="EMBL" id="THE10838.1"/>
    </source>
</evidence>
<evidence type="ECO:0000256" key="6">
    <source>
        <dbReference type="ARBA" id="ARBA00022801"/>
    </source>
</evidence>
<dbReference type="OrthoDB" id="9758333at2"/>
<dbReference type="Proteomes" id="UP000306477">
    <property type="component" value="Unassembled WGS sequence"/>
</dbReference>
<organism evidence="10 11">
    <name type="scientific">Bacillus timonensis</name>
    <dbReference type="NCBI Taxonomy" id="1033734"/>
    <lineage>
        <taxon>Bacteria</taxon>
        <taxon>Bacillati</taxon>
        <taxon>Bacillota</taxon>
        <taxon>Bacilli</taxon>
        <taxon>Bacillales</taxon>
        <taxon>Bacillaceae</taxon>
        <taxon>Bacillus</taxon>
    </lineage>
</organism>
<dbReference type="InterPro" id="IPR013780">
    <property type="entry name" value="Glyco_hydro_b"/>
</dbReference>
<sequence length="510" mass="58583">MTSLINVNKNSKNEVISRHIYGHFAEHLGRCVYEGIWVGEESPIPNTRGIRNDVVDALKKLNIPNVRWPGGCFADEYHWKDGIGPRESRPSIVNNNWGKVTENNHFGTHEFLDFCEQLGTEPYICGNVGSGTVQEMQEWIEYITFDGQSPMADLRRKNGREKPWKLKYFGIGNENWGCGGKMRVEHYADLYRRYETFVRDYSDIPIYKIACGPSEADYHWTEVMMREGTGRTEPYSDNVMTSAWEHYRPNMHGLSLHFYTRNRANYDSSTEFTEEKWFDYMRRTVVMEELIQRHTAIMDKYDPEKNVDLIVDEWGSWFKVEPGTNPGFLYQQNTLRDALIAGINLNIFNNHCDRVHMANIAQLVNVLQAVVLTEGEKMLLTPTYHVFEMYKVHQDAKLLPVSVSTKNYSYGEDTLPMLNVSASQDDSGKVHISICNLDPNNSEQVHVNLKGLSELSSASGRLLTAEAMTEHNTFENPNRVEPVAFNNIELKENELSLTIPSKSVLVVEIQ</sequence>
<keyword evidence="11" id="KW-1185">Reference proteome</keyword>
<comment type="subunit">
    <text evidence="4">Homohexamer; trimer of dimers.</text>
</comment>
<reference evidence="10 11" key="1">
    <citation type="journal article" date="2019" name="Indoor Air">
        <title>Impacts of indoor surface finishes on bacterial viability.</title>
        <authorList>
            <person name="Hu J."/>
            <person name="Maamar S.B."/>
            <person name="Glawe A.J."/>
            <person name="Gottel N."/>
            <person name="Gilbert J.A."/>
            <person name="Hartmann E.M."/>
        </authorList>
    </citation>
    <scope>NUCLEOTIDE SEQUENCE [LARGE SCALE GENOMIC DNA]</scope>
    <source>
        <strain evidence="10 11">AF060A6</strain>
    </source>
</reference>
<dbReference type="Pfam" id="PF22848">
    <property type="entry name" value="ASD1_dom"/>
    <property type="match status" value="1"/>
</dbReference>
<dbReference type="InterPro" id="IPR017853">
    <property type="entry name" value="GH"/>
</dbReference>
<dbReference type="GO" id="GO:0046556">
    <property type="term" value="F:alpha-L-arabinofuranosidase activity"/>
    <property type="evidence" value="ECO:0007669"/>
    <property type="project" value="UniProtKB-EC"/>
</dbReference>
<dbReference type="EC" id="3.2.1.55" evidence="5"/>
<evidence type="ECO:0000313" key="11">
    <source>
        <dbReference type="Proteomes" id="UP000306477"/>
    </source>
</evidence>